<organism evidence="2 3">
    <name type="scientific">Ornithinibacter aureus</name>
    <dbReference type="NCBI Taxonomy" id="622664"/>
    <lineage>
        <taxon>Bacteria</taxon>
        <taxon>Bacillati</taxon>
        <taxon>Actinomycetota</taxon>
        <taxon>Actinomycetes</taxon>
        <taxon>Micrococcales</taxon>
        <taxon>Intrasporangiaceae</taxon>
        <taxon>Ornithinibacter</taxon>
    </lineage>
</organism>
<dbReference type="RefSeq" id="WP_246196742.1">
    <property type="nucleotide sequence ID" value="NZ_BAABFX010000009.1"/>
</dbReference>
<gene>
    <name evidence="2" type="ORF">GCM10023153_01920</name>
</gene>
<dbReference type="Proteomes" id="UP001500390">
    <property type="component" value="Unassembled WGS sequence"/>
</dbReference>
<proteinExistence type="predicted"/>
<protein>
    <submittedName>
        <fullName evidence="2">Uncharacterized protein</fullName>
    </submittedName>
</protein>
<evidence type="ECO:0000313" key="3">
    <source>
        <dbReference type="Proteomes" id="UP001500390"/>
    </source>
</evidence>
<name>A0ABP8JA02_9MICO</name>
<evidence type="ECO:0000313" key="2">
    <source>
        <dbReference type="EMBL" id="GAA4387494.1"/>
    </source>
</evidence>
<feature type="region of interest" description="Disordered" evidence="1">
    <location>
        <begin position="165"/>
        <end position="210"/>
    </location>
</feature>
<reference evidence="3" key="1">
    <citation type="journal article" date="2019" name="Int. J. Syst. Evol. Microbiol.">
        <title>The Global Catalogue of Microorganisms (GCM) 10K type strain sequencing project: providing services to taxonomists for standard genome sequencing and annotation.</title>
        <authorList>
            <consortium name="The Broad Institute Genomics Platform"/>
            <consortium name="The Broad Institute Genome Sequencing Center for Infectious Disease"/>
            <person name="Wu L."/>
            <person name="Ma J."/>
        </authorList>
    </citation>
    <scope>NUCLEOTIDE SEQUENCE [LARGE SCALE GENOMIC DNA]</scope>
    <source>
        <strain evidence="3">JCM 17738</strain>
    </source>
</reference>
<comment type="caution">
    <text evidence="2">The sequence shown here is derived from an EMBL/GenBank/DDBJ whole genome shotgun (WGS) entry which is preliminary data.</text>
</comment>
<accession>A0ABP8JA02</accession>
<keyword evidence="3" id="KW-1185">Reference proteome</keyword>
<feature type="compositionally biased region" description="Pro residues" evidence="1">
    <location>
        <begin position="179"/>
        <end position="190"/>
    </location>
</feature>
<evidence type="ECO:0000256" key="1">
    <source>
        <dbReference type="SAM" id="MobiDB-lite"/>
    </source>
</evidence>
<sequence>MSGGFLGRLFGRDEQGSASGRLVVPSVPTSEDLLASLDRVAEMVSDGAVPGPVASRVRRIDRVVRDTIPRLSRLGAGSPRAYTVMATATNYLPEAIGGYLRLPRHFADNRPVDNGKSSLMVLVDQLDLLAATMDQVFDAVCREDADALVAHGRFLAEKFGSASNGGSLDVGGPAGSAPLSPPAIPSPPSSPEDGPAGPQRLQPPSGSGAA</sequence>
<dbReference type="EMBL" id="BAABFX010000009">
    <property type="protein sequence ID" value="GAA4387494.1"/>
    <property type="molecule type" value="Genomic_DNA"/>
</dbReference>